<dbReference type="Proteomes" id="UP000694406">
    <property type="component" value="Unplaced"/>
</dbReference>
<proteinExistence type="predicted"/>
<keyword evidence="3" id="KW-0274">FAD</keyword>
<name>A0A8C5S5F5_LATLA</name>
<dbReference type="GO" id="GO:0016491">
    <property type="term" value="F:oxidoreductase activity"/>
    <property type="evidence" value="ECO:0007669"/>
    <property type="project" value="UniProtKB-KW"/>
</dbReference>
<dbReference type="PANTHER" id="PTHR48467:SF1">
    <property type="entry name" value="GLUTAMATE SYNTHASE 1 [NADH], CHLOROPLASTIC-LIKE"/>
    <property type="match status" value="1"/>
</dbReference>
<dbReference type="PANTHER" id="PTHR48467">
    <property type="entry name" value="GLUTAMATE SYNTHASE 1 [NADH], CHLOROPLASTIC-LIKE"/>
    <property type="match status" value="1"/>
</dbReference>
<evidence type="ECO:0000256" key="4">
    <source>
        <dbReference type="ARBA" id="ARBA00022857"/>
    </source>
</evidence>
<evidence type="ECO:0000313" key="7">
    <source>
        <dbReference type="Proteomes" id="UP000694406"/>
    </source>
</evidence>
<reference evidence="6" key="2">
    <citation type="submission" date="2025-09" db="UniProtKB">
        <authorList>
            <consortium name="Ensembl"/>
        </authorList>
    </citation>
    <scope>IDENTIFICATION</scope>
</reference>
<evidence type="ECO:0000313" key="6">
    <source>
        <dbReference type="Ensembl" id="ENSLLTP00000010993.1"/>
    </source>
</evidence>
<organism evidence="6 7">
    <name type="scientific">Laticauda laticaudata</name>
    <name type="common">Blue-ringed sea krait</name>
    <name type="synonym">Blue-lipped sea krait</name>
    <dbReference type="NCBI Taxonomy" id="8630"/>
    <lineage>
        <taxon>Eukaryota</taxon>
        <taxon>Metazoa</taxon>
        <taxon>Chordata</taxon>
        <taxon>Craniata</taxon>
        <taxon>Vertebrata</taxon>
        <taxon>Euteleostomi</taxon>
        <taxon>Lepidosauria</taxon>
        <taxon>Squamata</taxon>
        <taxon>Bifurcata</taxon>
        <taxon>Unidentata</taxon>
        <taxon>Episquamata</taxon>
        <taxon>Toxicofera</taxon>
        <taxon>Serpentes</taxon>
        <taxon>Colubroidea</taxon>
        <taxon>Elapidae</taxon>
        <taxon>Laticaudinae</taxon>
        <taxon>Laticauda</taxon>
    </lineage>
</organism>
<comment type="cofactor">
    <cofactor evidence="1">
        <name>FAD</name>
        <dbReference type="ChEBI" id="CHEBI:57692"/>
    </cofactor>
</comment>
<evidence type="ECO:0000256" key="1">
    <source>
        <dbReference type="ARBA" id="ARBA00001974"/>
    </source>
</evidence>
<dbReference type="GeneTree" id="ENSGT00940000165377"/>
<sequence length="201" mass="21833">MTKTALEEPPEEVGGRWASASKEWRLKFLRSPLEVLPTMDGKRARAIQLAVNRLEGAGDAVKAVPTGEIEELRSGLIFSSIGYKSLPIDPAVPFDSKRGVIPNNSGRVLGAPGLYCSGWVKRGPTGVIITTMNDSFDTAQSVLEDLQSGALQLSSAKEGSDLVSHILRSRGVYVRCFKKAKISNTSLTTNMRHKSIHPAEW</sequence>
<keyword evidence="4" id="KW-0521">NADP</keyword>
<dbReference type="Ensembl" id="ENSLLTT00000011418.1">
    <property type="protein sequence ID" value="ENSLLTP00000010993.1"/>
    <property type="gene ID" value="ENSLLTG00000008438.1"/>
</dbReference>
<keyword evidence="7" id="KW-1185">Reference proteome</keyword>
<evidence type="ECO:0000256" key="3">
    <source>
        <dbReference type="ARBA" id="ARBA00022827"/>
    </source>
</evidence>
<accession>A0A8C5S5F5</accession>
<dbReference type="InterPro" id="IPR055275">
    <property type="entry name" value="Ferredox_Rdtase"/>
</dbReference>
<protein>
    <submittedName>
        <fullName evidence="6">Uncharacterized protein</fullName>
    </submittedName>
</protein>
<keyword evidence="2" id="KW-0285">Flavoprotein</keyword>
<reference evidence="6" key="1">
    <citation type="submission" date="2025-08" db="UniProtKB">
        <authorList>
            <consortium name="Ensembl"/>
        </authorList>
    </citation>
    <scope>IDENTIFICATION</scope>
</reference>
<keyword evidence="5" id="KW-0560">Oxidoreductase</keyword>
<dbReference type="Gene3D" id="3.40.50.720">
    <property type="entry name" value="NAD(P)-binding Rossmann-like Domain"/>
    <property type="match status" value="1"/>
</dbReference>
<evidence type="ECO:0000256" key="5">
    <source>
        <dbReference type="ARBA" id="ARBA00023002"/>
    </source>
</evidence>
<dbReference type="AlphaFoldDB" id="A0A8C5S5F5"/>
<evidence type="ECO:0000256" key="2">
    <source>
        <dbReference type="ARBA" id="ARBA00022630"/>
    </source>
</evidence>
<dbReference type="SUPFAM" id="SSF51971">
    <property type="entry name" value="Nucleotide-binding domain"/>
    <property type="match status" value="1"/>
</dbReference>